<dbReference type="STRING" id="39946.A2YUU0"/>
<sequence length="173" mass="18618">MRGSIATYRESLSRLAGEVEDAAADEAEPQASAASSPPARGAADRSHTTPPSSGRGRRYSASASSAAAARPDPAEPDEVPVSKLQEDIQKLQVSEAEIKALSFNYVAMLKEKEGRITMLIQTKILLDMWVSGFLPFYQYVSPGRLLLALNSQVSHRPLATARAGESTTDEQEL</sequence>
<name>A2YUU0_ORYSI</name>
<dbReference type="Gramene" id="BGIOSGA028593-TA">
    <property type="protein sequence ID" value="BGIOSGA028593-PA"/>
    <property type="gene ID" value="BGIOSGA028593"/>
</dbReference>
<evidence type="ECO:0000256" key="1">
    <source>
        <dbReference type="SAM" id="MobiDB-lite"/>
    </source>
</evidence>
<gene>
    <name evidence="2" type="ORF">OsI_29086</name>
</gene>
<evidence type="ECO:0000313" key="2">
    <source>
        <dbReference type="EMBL" id="EAZ06851.1"/>
    </source>
</evidence>
<dbReference type="EMBL" id="CM000133">
    <property type="protein sequence ID" value="EAZ06851.1"/>
    <property type="molecule type" value="Genomic_DNA"/>
</dbReference>
<feature type="region of interest" description="Disordered" evidence="1">
    <location>
        <begin position="17"/>
        <end position="83"/>
    </location>
</feature>
<feature type="compositionally biased region" description="Acidic residues" evidence="1">
    <location>
        <begin position="18"/>
        <end position="28"/>
    </location>
</feature>
<dbReference type="AlphaFoldDB" id="A2YUU0"/>
<feature type="compositionally biased region" description="Low complexity" evidence="1">
    <location>
        <begin position="50"/>
        <end position="71"/>
    </location>
</feature>
<dbReference type="HOGENOM" id="CLU_1550091_0_0_1"/>
<accession>A2YUU0</accession>
<feature type="compositionally biased region" description="Low complexity" evidence="1">
    <location>
        <begin position="29"/>
        <end position="41"/>
    </location>
</feature>
<evidence type="ECO:0000313" key="3">
    <source>
        <dbReference type="Proteomes" id="UP000007015"/>
    </source>
</evidence>
<keyword evidence="3" id="KW-1185">Reference proteome</keyword>
<protein>
    <submittedName>
        <fullName evidence="2">Uncharacterized protein</fullName>
    </submittedName>
</protein>
<dbReference type="Proteomes" id="UP000007015">
    <property type="component" value="Chromosome 8"/>
</dbReference>
<proteinExistence type="predicted"/>
<organism evidence="2 3">
    <name type="scientific">Oryza sativa subsp. indica</name>
    <name type="common">Rice</name>
    <dbReference type="NCBI Taxonomy" id="39946"/>
    <lineage>
        <taxon>Eukaryota</taxon>
        <taxon>Viridiplantae</taxon>
        <taxon>Streptophyta</taxon>
        <taxon>Embryophyta</taxon>
        <taxon>Tracheophyta</taxon>
        <taxon>Spermatophyta</taxon>
        <taxon>Magnoliopsida</taxon>
        <taxon>Liliopsida</taxon>
        <taxon>Poales</taxon>
        <taxon>Poaceae</taxon>
        <taxon>BOP clade</taxon>
        <taxon>Oryzoideae</taxon>
        <taxon>Oryzeae</taxon>
        <taxon>Oryzinae</taxon>
        <taxon>Oryza</taxon>
        <taxon>Oryza sativa</taxon>
    </lineage>
</organism>
<reference evidence="2 3" key="1">
    <citation type="journal article" date="2005" name="PLoS Biol.">
        <title>The genomes of Oryza sativa: a history of duplications.</title>
        <authorList>
            <person name="Yu J."/>
            <person name="Wang J."/>
            <person name="Lin W."/>
            <person name="Li S."/>
            <person name="Li H."/>
            <person name="Zhou J."/>
            <person name="Ni P."/>
            <person name="Dong W."/>
            <person name="Hu S."/>
            <person name="Zeng C."/>
            <person name="Zhang J."/>
            <person name="Zhang Y."/>
            <person name="Li R."/>
            <person name="Xu Z."/>
            <person name="Li S."/>
            <person name="Li X."/>
            <person name="Zheng H."/>
            <person name="Cong L."/>
            <person name="Lin L."/>
            <person name="Yin J."/>
            <person name="Geng J."/>
            <person name="Li G."/>
            <person name="Shi J."/>
            <person name="Liu J."/>
            <person name="Lv H."/>
            <person name="Li J."/>
            <person name="Wang J."/>
            <person name="Deng Y."/>
            <person name="Ran L."/>
            <person name="Shi X."/>
            <person name="Wang X."/>
            <person name="Wu Q."/>
            <person name="Li C."/>
            <person name="Ren X."/>
            <person name="Wang J."/>
            <person name="Wang X."/>
            <person name="Li D."/>
            <person name="Liu D."/>
            <person name="Zhang X."/>
            <person name="Ji Z."/>
            <person name="Zhao W."/>
            <person name="Sun Y."/>
            <person name="Zhang Z."/>
            <person name="Bao J."/>
            <person name="Han Y."/>
            <person name="Dong L."/>
            <person name="Ji J."/>
            <person name="Chen P."/>
            <person name="Wu S."/>
            <person name="Liu J."/>
            <person name="Xiao Y."/>
            <person name="Bu D."/>
            <person name="Tan J."/>
            <person name="Yang L."/>
            <person name="Ye C."/>
            <person name="Zhang J."/>
            <person name="Xu J."/>
            <person name="Zhou Y."/>
            <person name="Yu Y."/>
            <person name="Zhang B."/>
            <person name="Zhuang S."/>
            <person name="Wei H."/>
            <person name="Liu B."/>
            <person name="Lei M."/>
            <person name="Yu H."/>
            <person name="Li Y."/>
            <person name="Xu H."/>
            <person name="Wei S."/>
            <person name="He X."/>
            <person name="Fang L."/>
            <person name="Zhang Z."/>
            <person name="Zhang Y."/>
            <person name="Huang X."/>
            <person name="Su Z."/>
            <person name="Tong W."/>
            <person name="Li J."/>
            <person name="Tong Z."/>
            <person name="Li S."/>
            <person name="Ye J."/>
            <person name="Wang L."/>
            <person name="Fang L."/>
            <person name="Lei T."/>
            <person name="Chen C."/>
            <person name="Chen H."/>
            <person name="Xu Z."/>
            <person name="Li H."/>
            <person name="Huang H."/>
            <person name="Zhang F."/>
            <person name="Xu H."/>
            <person name="Li N."/>
            <person name="Zhao C."/>
            <person name="Li S."/>
            <person name="Dong L."/>
            <person name="Huang Y."/>
            <person name="Li L."/>
            <person name="Xi Y."/>
            <person name="Qi Q."/>
            <person name="Li W."/>
            <person name="Zhang B."/>
            <person name="Hu W."/>
            <person name="Zhang Y."/>
            <person name="Tian X."/>
            <person name="Jiao Y."/>
            <person name="Liang X."/>
            <person name="Jin J."/>
            <person name="Gao L."/>
            <person name="Zheng W."/>
            <person name="Hao B."/>
            <person name="Liu S."/>
            <person name="Wang W."/>
            <person name="Yuan L."/>
            <person name="Cao M."/>
            <person name="McDermott J."/>
            <person name="Samudrala R."/>
            <person name="Wang J."/>
            <person name="Wong G.K."/>
            <person name="Yang H."/>
        </authorList>
    </citation>
    <scope>NUCLEOTIDE SEQUENCE [LARGE SCALE GENOMIC DNA]</scope>
    <source>
        <strain evidence="3">cv. 93-11</strain>
    </source>
</reference>